<keyword evidence="5 6" id="KW-0472">Membrane</keyword>
<keyword evidence="4 6" id="KW-1133">Transmembrane helix</keyword>
<evidence type="ECO:0000256" key="1">
    <source>
        <dbReference type="ARBA" id="ARBA00004651"/>
    </source>
</evidence>
<protein>
    <submittedName>
        <fullName evidence="7">Unannotated protein</fullName>
    </submittedName>
</protein>
<comment type="subcellular location">
    <subcellularLocation>
        <location evidence="1">Cell membrane</location>
        <topology evidence="1">Multi-pass membrane protein</topology>
    </subcellularLocation>
</comment>
<name>A0A6J6P9F1_9ZZZZ</name>
<feature type="transmembrane region" description="Helical" evidence="6">
    <location>
        <begin position="7"/>
        <end position="29"/>
    </location>
</feature>
<dbReference type="InterPro" id="IPR043428">
    <property type="entry name" value="LivM-like"/>
</dbReference>
<dbReference type="CDD" id="cd06581">
    <property type="entry name" value="TM_PBP1_LivM_like"/>
    <property type="match status" value="1"/>
</dbReference>
<feature type="transmembrane region" description="Helical" evidence="6">
    <location>
        <begin position="267"/>
        <end position="283"/>
    </location>
</feature>
<evidence type="ECO:0000256" key="4">
    <source>
        <dbReference type="ARBA" id="ARBA00022989"/>
    </source>
</evidence>
<dbReference type="GO" id="GO:0005886">
    <property type="term" value="C:plasma membrane"/>
    <property type="evidence" value="ECO:0007669"/>
    <property type="project" value="UniProtKB-SubCell"/>
</dbReference>
<dbReference type="PANTHER" id="PTHR30482:SF10">
    <property type="entry name" value="HIGH-AFFINITY BRANCHED-CHAIN AMINO ACID TRANSPORT PROTEIN BRAE"/>
    <property type="match status" value="1"/>
</dbReference>
<dbReference type="GO" id="GO:0015658">
    <property type="term" value="F:branched-chain amino acid transmembrane transporter activity"/>
    <property type="evidence" value="ECO:0007669"/>
    <property type="project" value="InterPro"/>
</dbReference>
<reference evidence="7" key="1">
    <citation type="submission" date="2020-05" db="EMBL/GenBank/DDBJ databases">
        <authorList>
            <person name="Chiriac C."/>
            <person name="Salcher M."/>
            <person name="Ghai R."/>
            <person name="Kavagutti S V."/>
        </authorList>
    </citation>
    <scope>NUCLEOTIDE SEQUENCE</scope>
</reference>
<keyword evidence="2" id="KW-1003">Cell membrane</keyword>
<feature type="transmembrane region" description="Helical" evidence="6">
    <location>
        <begin position="35"/>
        <end position="55"/>
    </location>
</feature>
<accession>A0A6J6P9F1</accession>
<feature type="transmembrane region" description="Helical" evidence="6">
    <location>
        <begin position="179"/>
        <end position="196"/>
    </location>
</feature>
<feature type="transmembrane region" description="Helical" evidence="6">
    <location>
        <begin position="125"/>
        <end position="146"/>
    </location>
</feature>
<feature type="transmembrane region" description="Helical" evidence="6">
    <location>
        <begin position="208"/>
        <end position="227"/>
    </location>
</feature>
<dbReference type="PANTHER" id="PTHR30482">
    <property type="entry name" value="HIGH-AFFINITY BRANCHED-CHAIN AMINO ACID TRANSPORT SYSTEM PERMEASE"/>
    <property type="match status" value="1"/>
</dbReference>
<keyword evidence="3 6" id="KW-0812">Transmembrane</keyword>
<dbReference type="EMBL" id="CAEZXH010000139">
    <property type="protein sequence ID" value="CAB4696080.1"/>
    <property type="molecule type" value="Genomic_DNA"/>
</dbReference>
<organism evidence="7">
    <name type="scientific">freshwater metagenome</name>
    <dbReference type="NCBI Taxonomy" id="449393"/>
    <lineage>
        <taxon>unclassified sequences</taxon>
        <taxon>metagenomes</taxon>
        <taxon>ecological metagenomes</taxon>
    </lineage>
</organism>
<dbReference type="InterPro" id="IPR001851">
    <property type="entry name" value="ABC_transp_permease"/>
</dbReference>
<evidence type="ECO:0000256" key="2">
    <source>
        <dbReference type="ARBA" id="ARBA00022475"/>
    </source>
</evidence>
<evidence type="ECO:0000256" key="5">
    <source>
        <dbReference type="ARBA" id="ARBA00023136"/>
    </source>
</evidence>
<dbReference type="AlphaFoldDB" id="A0A6J6P9F1"/>
<gene>
    <name evidence="7" type="ORF">UFOPK2360_01394</name>
</gene>
<sequence length="301" mass="33067">MHFGYTGLLNFGQAGFLAVGAYSVATLVVSFNFPLWAALLAGILNSVILALLLGLPTLRLRADYLAIVTIAAAEIIRQIARSATFNKYLGGSDGITGKFGKDFFDLNPFKDGLDTPFLRYNGNDLWVVVTGWALVIVVLFVMWLLVRSPWGRVLKAIREDEEAVRSLGKNVYLYKMQSLIIGGIVGSFAGFVYALSRQSVQPDNYGTALTFFAYTVLILGGAARVFAPIAGSIIFWFLLVFIEQMLRQAVGAGYIPEWLIGVNQVGQIRFMLVGLGLMMLMIFRPQGIFGDRKELALDARA</sequence>
<evidence type="ECO:0000313" key="7">
    <source>
        <dbReference type="EMBL" id="CAB4696080.1"/>
    </source>
</evidence>
<proteinExistence type="predicted"/>
<dbReference type="Pfam" id="PF02653">
    <property type="entry name" value="BPD_transp_2"/>
    <property type="match status" value="1"/>
</dbReference>
<evidence type="ECO:0000256" key="3">
    <source>
        <dbReference type="ARBA" id="ARBA00022692"/>
    </source>
</evidence>
<evidence type="ECO:0000256" key="6">
    <source>
        <dbReference type="SAM" id="Phobius"/>
    </source>
</evidence>